<organism evidence="4 5">
    <name type="scientific">Chungangia koreensis</name>
    <dbReference type="NCBI Taxonomy" id="752657"/>
    <lineage>
        <taxon>Bacteria</taxon>
        <taxon>Bacillati</taxon>
        <taxon>Bacillota</taxon>
        <taxon>Bacilli</taxon>
        <taxon>Lactobacillales</taxon>
        <taxon>Chungangia</taxon>
    </lineage>
</organism>
<protein>
    <submittedName>
        <fullName evidence="4">GNAT family N-acetyltransferase</fullName>
        <ecNumber evidence="4">2.3.1.-</ecNumber>
    </submittedName>
</protein>
<dbReference type="Gene3D" id="1.10.287.900">
    <property type="entry name" value="The crystal structure of the spermine/spermidine acetyltransferase from enterococcus faecali"/>
    <property type="match status" value="1"/>
</dbReference>
<dbReference type="Proteomes" id="UP001595817">
    <property type="component" value="Unassembled WGS sequence"/>
</dbReference>
<evidence type="ECO:0000256" key="2">
    <source>
        <dbReference type="ARBA" id="ARBA00023315"/>
    </source>
</evidence>
<keyword evidence="5" id="KW-1185">Reference proteome</keyword>
<reference evidence="5" key="1">
    <citation type="journal article" date="2019" name="Int. J. Syst. Evol. Microbiol.">
        <title>The Global Catalogue of Microorganisms (GCM) 10K type strain sequencing project: providing services to taxonomists for standard genome sequencing and annotation.</title>
        <authorList>
            <consortium name="The Broad Institute Genomics Platform"/>
            <consortium name="The Broad Institute Genome Sequencing Center for Infectious Disease"/>
            <person name="Wu L."/>
            <person name="Ma J."/>
        </authorList>
    </citation>
    <scope>NUCLEOTIDE SEQUENCE [LARGE SCALE GENOMIC DNA]</scope>
    <source>
        <strain evidence="5">CCUG 59778</strain>
    </source>
</reference>
<dbReference type="PANTHER" id="PTHR43420">
    <property type="entry name" value="ACETYLTRANSFERASE"/>
    <property type="match status" value="1"/>
</dbReference>
<dbReference type="InterPro" id="IPR027455">
    <property type="entry name" value="Sper_AcTfrase_N"/>
</dbReference>
<sequence length="155" mass="17811">MVKLIIVTRENWKEALNLTVADEQKGFVPTVAVSLSKVYIKPDGDNVEYIPFAIYDQHQMVGFVMHAYEEKTTDSYWINGFFIDHEFQGKGFGKAALSEMIQWITERHPRCEVIRLTVDPDNEWAKKLYVSSGFQPTDLKFGEEVVYQLPVNGGM</sequence>
<dbReference type="Pfam" id="PF00583">
    <property type="entry name" value="Acetyltransf_1"/>
    <property type="match status" value="1"/>
</dbReference>
<dbReference type="SUPFAM" id="SSF55729">
    <property type="entry name" value="Acyl-CoA N-acyltransferases (Nat)"/>
    <property type="match status" value="1"/>
</dbReference>
<comment type="caution">
    <text evidence="4">The sequence shown here is derived from an EMBL/GenBank/DDBJ whole genome shotgun (WGS) entry which is preliminary data.</text>
</comment>
<dbReference type="CDD" id="cd04301">
    <property type="entry name" value="NAT_SF"/>
    <property type="match status" value="1"/>
</dbReference>
<name>A0ABV8WYV9_9LACT</name>
<gene>
    <name evidence="4" type="ORF">ACFOZY_00145</name>
</gene>
<dbReference type="RefSeq" id="WP_378150948.1">
    <property type="nucleotide sequence ID" value="NZ_JBHSEC010000001.1"/>
</dbReference>
<dbReference type="PANTHER" id="PTHR43420:SF47">
    <property type="entry name" value="N-ACETYLTRANSFERASE DOMAIN-CONTAINING PROTEIN"/>
    <property type="match status" value="1"/>
</dbReference>
<dbReference type="PROSITE" id="PS51186">
    <property type="entry name" value="GNAT"/>
    <property type="match status" value="1"/>
</dbReference>
<evidence type="ECO:0000259" key="3">
    <source>
        <dbReference type="PROSITE" id="PS51186"/>
    </source>
</evidence>
<dbReference type="EMBL" id="JBHSEC010000001">
    <property type="protein sequence ID" value="MFC4408833.1"/>
    <property type="molecule type" value="Genomic_DNA"/>
</dbReference>
<keyword evidence="1 4" id="KW-0808">Transferase</keyword>
<proteinExistence type="predicted"/>
<evidence type="ECO:0000313" key="5">
    <source>
        <dbReference type="Proteomes" id="UP001595817"/>
    </source>
</evidence>
<dbReference type="InterPro" id="IPR000182">
    <property type="entry name" value="GNAT_dom"/>
</dbReference>
<evidence type="ECO:0000313" key="4">
    <source>
        <dbReference type="EMBL" id="MFC4408833.1"/>
    </source>
</evidence>
<dbReference type="InterPro" id="IPR050680">
    <property type="entry name" value="YpeA/RimI_acetyltransf"/>
</dbReference>
<dbReference type="GO" id="GO:0016746">
    <property type="term" value="F:acyltransferase activity"/>
    <property type="evidence" value="ECO:0007669"/>
    <property type="project" value="UniProtKB-KW"/>
</dbReference>
<feature type="domain" description="N-acetyltransferase" evidence="3">
    <location>
        <begin position="6"/>
        <end position="152"/>
    </location>
</feature>
<dbReference type="Gene3D" id="3.40.630.30">
    <property type="match status" value="1"/>
</dbReference>
<evidence type="ECO:0000256" key="1">
    <source>
        <dbReference type="ARBA" id="ARBA00022679"/>
    </source>
</evidence>
<accession>A0ABV8WYV9</accession>
<dbReference type="InterPro" id="IPR016181">
    <property type="entry name" value="Acyl_CoA_acyltransferase"/>
</dbReference>
<keyword evidence="2 4" id="KW-0012">Acyltransferase</keyword>
<dbReference type="EC" id="2.3.1.-" evidence="4"/>